<keyword evidence="3" id="KW-1185">Reference proteome</keyword>
<sequence length="535" mass="60132">MDAEFSRKHAELMAQTLIDVSPEAMQARIQQARREAETLKDRIKRKKDELSDTALRQVAAQAHEAMPKNQLMKMKRKLDKIFEMQMHWEKLERKTMKLGLKAMKLGESVTAQDQRLPAEVRSSLNSSYRARERRFLPLEINGKPAHALPDTGIIGNAISADYALEIGAVIERPPSKHNFLNAKNQPFESVGTTKLTISIPGALSKTSPGREWVCSFAVVEHLAAPLVLGNQFLRKTEALVSLAHLTVRKTLSVVSDKVDQLKKVWRFMHMNLPTQKLGCSLDAEPAFAALDSGSDIDVVSLTYAKFREWQIKKLPEGEGYVLLANNELVKLAGYVETTLGIRGGCIPRRLYVLNGLVCDVVLGDPTIESLDIFNKFQSSLVDTTAVEDMDPFHMIQWVEEIDHIEHELEELLAERPGAASSGTAKTGWRSFFPEAALRKGRSAEGEGIVNRLSNMLEDVEVRSANWRRAAEAELLILTGDEHTRKKEEFDKRKKQNDELRGKIRQNINARLQMPKPEPRLGSELPRVAANTSVMF</sequence>
<keyword evidence="1" id="KW-0175">Coiled coil</keyword>
<dbReference type="InterPro" id="IPR021109">
    <property type="entry name" value="Peptidase_aspartic_dom_sf"/>
</dbReference>
<name>A0ABR1PCU8_DIAER</name>
<protein>
    <submittedName>
        <fullName evidence="2">G protein subunit beta</fullName>
    </submittedName>
</protein>
<gene>
    <name evidence="2" type="primary">STE4_2</name>
    <name evidence="2" type="ORF">SLS63_004743</name>
</gene>
<evidence type="ECO:0000313" key="2">
    <source>
        <dbReference type="EMBL" id="KAK7733214.1"/>
    </source>
</evidence>
<evidence type="ECO:0000313" key="3">
    <source>
        <dbReference type="Proteomes" id="UP001430848"/>
    </source>
</evidence>
<dbReference type="Gene3D" id="2.40.70.10">
    <property type="entry name" value="Acid Proteases"/>
    <property type="match status" value="1"/>
</dbReference>
<accession>A0ABR1PCU8</accession>
<feature type="coiled-coil region" evidence="1">
    <location>
        <begin position="22"/>
        <end position="56"/>
    </location>
</feature>
<proteinExistence type="predicted"/>
<organism evidence="2 3">
    <name type="scientific">Diaporthe eres</name>
    <name type="common">Phomopsis oblonga</name>
    <dbReference type="NCBI Taxonomy" id="83184"/>
    <lineage>
        <taxon>Eukaryota</taxon>
        <taxon>Fungi</taxon>
        <taxon>Dikarya</taxon>
        <taxon>Ascomycota</taxon>
        <taxon>Pezizomycotina</taxon>
        <taxon>Sordariomycetes</taxon>
        <taxon>Sordariomycetidae</taxon>
        <taxon>Diaporthales</taxon>
        <taxon>Diaporthaceae</taxon>
        <taxon>Diaporthe</taxon>
        <taxon>Diaporthe eres species complex</taxon>
    </lineage>
</organism>
<reference evidence="2 3" key="1">
    <citation type="submission" date="2024-02" db="EMBL/GenBank/DDBJ databases">
        <title>De novo assembly and annotation of 12 fungi associated with fruit tree decline syndrome in Ontario, Canada.</title>
        <authorList>
            <person name="Sulman M."/>
            <person name="Ellouze W."/>
            <person name="Ilyukhin E."/>
        </authorList>
    </citation>
    <scope>NUCLEOTIDE SEQUENCE [LARGE SCALE GENOMIC DNA]</scope>
    <source>
        <strain evidence="2 3">M169</strain>
    </source>
</reference>
<evidence type="ECO:0000256" key="1">
    <source>
        <dbReference type="SAM" id="Coils"/>
    </source>
</evidence>
<dbReference type="EMBL" id="JAKNSF020000018">
    <property type="protein sequence ID" value="KAK7733214.1"/>
    <property type="molecule type" value="Genomic_DNA"/>
</dbReference>
<comment type="caution">
    <text evidence="2">The sequence shown here is derived from an EMBL/GenBank/DDBJ whole genome shotgun (WGS) entry which is preliminary data.</text>
</comment>
<dbReference type="CDD" id="cd00303">
    <property type="entry name" value="retropepsin_like"/>
    <property type="match status" value="2"/>
</dbReference>
<dbReference type="Proteomes" id="UP001430848">
    <property type="component" value="Unassembled WGS sequence"/>
</dbReference>